<evidence type="ECO:0000313" key="2">
    <source>
        <dbReference type="EMBL" id="PXY34069.1"/>
    </source>
</evidence>
<organism evidence="2 3">
    <name type="scientific">Prauserella flavalba</name>
    <dbReference type="NCBI Taxonomy" id="1477506"/>
    <lineage>
        <taxon>Bacteria</taxon>
        <taxon>Bacillati</taxon>
        <taxon>Actinomycetota</taxon>
        <taxon>Actinomycetes</taxon>
        <taxon>Pseudonocardiales</taxon>
        <taxon>Pseudonocardiaceae</taxon>
        <taxon>Prauserella</taxon>
    </lineage>
</organism>
<proteinExistence type="predicted"/>
<sequence>MAERGRRRTREWVRWSLLGTAVVLLVVFLMSQRQQIEVSYGQSPSSPDAVVEGEAGELSEATVPSVEAMTAMIDAEPVVRLPGSIARWNERVVREAIGDSDIRILVAPPGLDEAERGRVREVERATITIVGTKVSGGVYEATADAIPEWRAQFASGDVTTLLVPMIRHLQERESPAVDASFRWREPTAAELDTVTAELRANGSHVAEGATLEGVPEASEKAFPDAEALYVALPRQPFGQPVPRYGPALARTFPDRPIVVVYGSWIEYDGPGAADFAELVSAMFYAQFGTRLATYDYPQGNVLNAWLNRVTDVRYAGLFDRPLPYLPFDPVKVTMPALPWLFAACVAGFLALSARSLRRPQAARDSRHYSRLAGLTALAIEVSGLSGERSDPPLTRGIGKLRAATEALESGLPPAQVRTLLDDAENELDDTARLLGRRDYRPRNYLEGRLG</sequence>
<protein>
    <recommendedName>
        <fullName evidence="4">DUF4350 domain-containing protein</fullName>
    </recommendedName>
</protein>
<reference evidence="2 3" key="1">
    <citation type="submission" date="2016-07" db="EMBL/GenBank/DDBJ databases">
        <title>Draft genome sequence of Prauserella sp. YIM 121212, isolated from alkaline soil.</title>
        <authorList>
            <person name="Ruckert C."/>
            <person name="Albersmeier A."/>
            <person name="Jiang C.-L."/>
            <person name="Jiang Y."/>
            <person name="Kalinowski J."/>
            <person name="Schneider O."/>
            <person name="Winkler A."/>
            <person name="Zotchev S.B."/>
        </authorList>
    </citation>
    <scope>NUCLEOTIDE SEQUENCE [LARGE SCALE GENOMIC DNA]</scope>
    <source>
        <strain evidence="2 3">YIM 121212</strain>
    </source>
</reference>
<accession>A0A318LPB5</accession>
<dbReference type="OrthoDB" id="3341722at2"/>
<feature type="transmembrane region" description="Helical" evidence="1">
    <location>
        <begin position="12"/>
        <end position="30"/>
    </location>
</feature>
<keyword evidence="1" id="KW-0472">Membrane</keyword>
<gene>
    <name evidence="2" type="ORF">BA062_17900</name>
</gene>
<keyword evidence="3" id="KW-1185">Reference proteome</keyword>
<dbReference type="AlphaFoldDB" id="A0A318LPB5"/>
<evidence type="ECO:0000256" key="1">
    <source>
        <dbReference type="SAM" id="Phobius"/>
    </source>
</evidence>
<evidence type="ECO:0000313" key="3">
    <source>
        <dbReference type="Proteomes" id="UP000247892"/>
    </source>
</evidence>
<evidence type="ECO:0008006" key="4">
    <source>
        <dbReference type="Google" id="ProtNLM"/>
    </source>
</evidence>
<keyword evidence="1" id="KW-0812">Transmembrane</keyword>
<keyword evidence="1" id="KW-1133">Transmembrane helix</keyword>
<name>A0A318LPB5_9PSEU</name>
<comment type="caution">
    <text evidence="2">The sequence shown here is derived from an EMBL/GenBank/DDBJ whole genome shotgun (WGS) entry which is preliminary data.</text>
</comment>
<dbReference type="Proteomes" id="UP000247892">
    <property type="component" value="Unassembled WGS sequence"/>
</dbReference>
<dbReference type="EMBL" id="MASU01000006">
    <property type="protein sequence ID" value="PXY34069.1"/>
    <property type="molecule type" value="Genomic_DNA"/>
</dbReference>